<evidence type="ECO:0000313" key="3">
    <source>
        <dbReference type="EMBL" id="KIK11430.1"/>
    </source>
</evidence>
<organism evidence="3 4">
    <name type="scientific">Pisolithus microcarpus 441</name>
    <dbReference type="NCBI Taxonomy" id="765257"/>
    <lineage>
        <taxon>Eukaryota</taxon>
        <taxon>Fungi</taxon>
        <taxon>Dikarya</taxon>
        <taxon>Basidiomycota</taxon>
        <taxon>Agaricomycotina</taxon>
        <taxon>Agaricomycetes</taxon>
        <taxon>Agaricomycetidae</taxon>
        <taxon>Boletales</taxon>
        <taxon>Sclerodermatineae</taxon>
        <taxon>Pisolithaceae</taxon>
        <taxon>Pisolithus</taxon>
    </lineage>
</organism>
<evidence type="ECO:0000256" key="1">
    <source>
        <dbReference type="SAM" id="MobiDB-lite"/>
    </source>
</evidence>
<sequence>MRATNRDAPNCHHRWGLLLVLLLDHAKLCGDVTYCNAQRLTRMRLVARPPRRPGLRQKPRQSRQGPRQRVALP</sequence>
<proteinExistence type="predicted"/>
<reference evidence="3 4" key="1">
    <citation type="submission" date="2014-04" db="EMBL/GenBank/DDBJ databases">
        <authorList>
            <consortium name="DOE Joint Genome Institute"/>
            <person name="Kuo A."/>
            <person name="Kohler A."/>
            <person name="Costa M.D."/>
            <person name="Nagy L.G."/>
            <person name="Floudas D."/>
            <person name="Copeland A."/>
            <person name="Barry K.W."/>
            <person name="Cichocki N."/>
            <person name="Veneault-Fourrey C."/>
            <person name="LaButti K."/>
            <person name="Lindquist E.A."/>
            <person name="Lipzen A."/>
            <person name="Lundell T."/>
            <person name="Morin E."/>
            <person name="Murat C."/>
            <person name="Sun H."/>
            <person name="Tunlid A."/>
            <person name="Henrissat B."/>
            <person name="Grigoriev I.V."/>
            <person name="Hibbett D.S."/>
            <person name="Martin F."/>
            <person name="Nordberg H.P."/>
            <person name="Cantor M.N."/>
            <person name="Hua S.X."/>
        </authorList>
    </citation>
    <scope>NUCLEOTIDE SEQUENCE [LARGE SCALE GENOMIC DNA]</scope>
    <source>
        <strain evidence="3 4">441</strain>
    </source>
</reference>
<feature type="compositionally biased region" description="Basic residues" evidence="1">
    <location>
        <begin position="49"/>
        <end position="61"/>
    </location>
</feature>
<evidence type="ECO:0008006" key="5">
    <source>
        <dbReference type="Google" id="ProtNLM"/>
    </source>
</evidence>
<gene>
    <name evidence="3" type="ORF">PISMIDRAFT_19528</name>
</gene>
<dbReference type="Proteomes" id="UP000054018">
    <property type="component" value="Unassembled WGS sequence"/>
</dbReference>
<feature type="region of interest" description="Disordered" evidence="1">
    <location>
        <begin position="46"/>
        <end position="73"/>
    </location>
</feature>
<keyword evidence="2" id="KW-0732">Signal</keyword>
<evidence type="ECO:0000256" key="2">
    <source>
        <dbReference type="SAM" id="SignalP"/>
    </source>
</evidence>
<dbReference type="EMBL" id="KN834218">
    <property type="protein sequence ID" value="KIK11430.1"/>
    <property type="molecule type" value="Genomic_DNA"/>
</dbReference>
<protein>
    <recommendedName>
        <fullName evidence="5">Secreted protein</fullName>
    </recommendedName>
</protein>
<accession>A0A0C9XGJ9</accession>
<reference evidence="4" key="2">
    <citation type="submission" date="2015-01" db="EMBL/GenBank/DDBJ databases">
        <title>Evolutionary Origins and Diversification of the Mycorrhizal Mutualists.</title>
        <authorList>
            <consortium name="DOE Joint Genome Institute"/>
            <consortium name="Mycorrhizal Genomics Consortium"/>
            <person name="Kohler A."/>
            <person name="Kuo A."/>
            <person name="Nagy L.G."/>
            <person name="Floudas D."/>
            <person name="Copeland A."/>
            <person name="Barry K.W."/>
            <person name="Cichocki N."/>
            <person name="Veneault-Fourrey C."/>
            <person name="LaButti K."/>
            <person name="Lindquist E.A."/>
            <person name="Lipzen A."/>
            <person name="Lundell T."/>
            <person name="Morin E."/>
            <person name="Murat C."/>
            <person name="Riley R."/>
            <person name="Ohm R."/>
            <person name="Sun H."/>
            <person name="Tunlid A."/>
            <person name="Henrissat B."/>
            <person name="Grigoriev I.V."/>
            <person name="Hibbett D.S."/>
            <person name="Martin F."/>
        </authorList>
    </citation>
    <scope>NUCLEOTIDE SEQUENCE [LARGE SCALE GENOMIC DNA]</scope>
    <source>
        <strain evidence="4">441</strain>
    </source>
</reference>
<feature type="chain" id="PRO_5002206303" description="Secreted protein" evidence="2">
    <location>
        <begin position="31"/>
        <end position="73"/>
    </location>
</feature>
<dbReference type="HOGENOM" id="CLU_2705799_0_0_1"/>
<feature type="signal peptide" evidence="2">
    <location>
        <begin position="1"/>
        <end position="30"/>
    </location>
</feature>
<evidence type="ECO:0000313" key="4">
    <source>
        <dbReference type="Proteomes" id="UP000054018"/>
    </source>
</evidence>
<keyword evidence="4" id="KW-1185">Reference proteome</keyword>
<name>A0A0C9XGJ9_9AGAM</name>
<dbReference type="AlphaFoldDB" id="A0A0C9XGJ9"/>